<dbReference type="GO" id="GO:0051116">
    <property type="term" value="F:cobaltochelatase activity"/>
    <property type="evidence" value="ECO:0007669"/>
    <property type="project" value="InterPro"/>
</dbReference>
<organism evidence="2 3">
    <name type="scientific">Corynebacterium kroppenstedtii</name>
    <dbReference type="NCBI Taxonomy" id="161879"/>
    <lineage>
        <taxon>Bacteria</taxon>
        <taxon>Bacillati</taxon>
        <taxon>Actinomycetota</taxon>
        <taxon>Actinomycetes</taxon>
        <taxon>Mycobacteriales</taxon>
        <taxon>Corynebacteriaceae</taxon>
        <taxon>Corynebacterium</taxon>
    </lineage>
</organism>
<reference evidence="2 3" key="1">
    <citation type="submission" date="2017-08" db="EMBL/GenBank/DDBJ databases">
        <title>Infants hospitalized years apart are colonized by the same room-sourced microbial strains.</title>
        <authorList>
            <person name="Brooks B."/>
            <person name="Olm M.R."/>
            <person name="Firek B.A."/>
            <person name="Baker R."/>
            <person name="Thomas B.C."/>
            <person name="Morowitz M.J."/>
            <person name="Banfield J.F."/>
        </authorList>
    </citation>
    <scope>NUCLEOTIDE SEQUENCE [LARGE SCALE GENOMIC DNA]</scope>
    <source>
        <strain evidence="2">S2_003_000_R1_3</strain>
    </source>
</reference>
<dbReference type="NCBIfam" id="TIGR02257">
    <property type="entry name" value="cobalto_cobN"/>
    <property type="match status" value="1"/>
</dbReference>
<dbReference type="Proteomes" id="UP000249432">
    <property type="component" value="Unassembled WGS sequence"/>
</dbReference>
<dbReference type="AlphaFoldDB" id="A0A2W5T0F9"/>
<evidence type="ECO:0000259" key="1">
    <source>
        <dbReference type="Pfam" id="PF02514"/>
    </source>
</evidence>
<proteinExistence type="predicted"/>
<dbReference type="PANTHER" id="PTHR44119">
    <property type="entry name" value="MAGNESIUM-CHELATASE SUBUNIT CHLH, CHLOROPLASTIC"/>
    <property type="match status" value="1"/>
</dbReference>
<comment type="caution">
    <text evidence="2">The sequence shown here is derived from an EMBL/GenBank/DDBJ whole genome shotgun (WGS) entry which is preliminary data.</text>
</comment>
<dbReference type="GO" id="GO:0009236">
    <property type="term" value="P:cobalamin biosynthetic process"/>
    <property type="evidence" value="ECO:0007669"/>
    <property type="project" value="InterPro"/>
</dbReference>
<sequence length="1239" mass="135878">MILLLSTSDTDLLTAKAAKEHPDVEFRWANPARLMLDDVDALLGGTPIPGSGGATGSQPDIIIVRLLGGRRAWEEGLNKLLASGIPTIAVSGEQTMDAELTELSTAPSNVVTTAHRYLAEGGKNNLINLHNFLSDTLLLTGLGFDAPIHLPEWGILEGWEDNRAAGLQSEGKSDTRRIAVLYYRAQHLAGNTRYIDALCEAIADRGAVPVPIFTASLRQASDDLLQFLGTMDTLITTVLAAGGTKPATAQAGGDDGAWDVSALAELDLPVIQGLALTSSRSTWEDNDDGASPLDVATQIAVPEFDGRIITVPFSFKEIGDDGLISYNPDPERCARLAGIADRHAVLRHKANASKHIAVMLSAYPTKHARIGNAVGLDTPASVLALLHALHDAGYDLGDTSKIPGWLDSGNETSENSDAFMHALIDAGGQDPDWLTDEVMAANELRLSAADYQEYFDTLPESLQKDMIETWGDAPGDLYVHPETKDIYLAGLRFGNIVVMVQPPRGFGDNPVGIYHDPDLAPNHHYLAAYEWVRRTPDRHGFGADAIVHVGKHGNMEWLPGKTVALGPDSGTDQSIGDLPLIYPFLVNDPGEGTQAKRRAHATLVDHLIPPMARAESYGDITRLEQLLDEHANIAAMDPAKLPAIRQEIWTLLTAAKMDQDLGWEKRPDEDVFDDMLMHVDGWLCEIKDAQIRGGLHILSHAPEGKQLVETVLAMLRARQIFGGINTLPGLREALGLNEDGSETRHRTDDIENIASALVTSLADHNWDDNAVDTVLDGIRRDPGLPDSADVSVVRDILHFTTTHIVPRLRQTSRELDQVLRALDGKFIESSPSGSPLRGLINTLPTGRNFYSVDPKAIPSRLAWDTGQLLADSLIERYKQDNGGKYPVSVGISAWGTSAMRTSGDDIAEVFALLGVRPIWDEVSRRVTRLEVIPLEELGRPRIDTTVRISGFFRDAFPHVVALLDDAVQMVAALDEPADMNFVATHVNEDTANGTPAERAHRRIFGSKPGTYGAGLLELMDAGNWRSDDDLAEVYSTWGGYAYGRGVDGAPAADDMKQAYTRIQVAAKNTDTREHDIADSDDYFQFHGGMVATVRALSGQSPEAYIGDSTRPDTIRTRTLHEESRRVFRSRVVNPRWVEAMRNHGYKGAFEMAATVDYLFGYDATAGMMDDWMYEQLTQEYVENEENREFFRQSNPWALHDISERLFEAAQRGLWKNPDQDRLDALTEALLETEGEMEDR</sequence>
<protein>
    <submittedName>
        <fullName evidence="2">Cobaltochelatase subunit CobN</fullName>
    </submittedName>
</protein>
<dbReference type="RefSeq" id="WP_303734770.1">
    <property type="nucleotide sequence ID" value="NZ_QFRA01000010.1"/>
</dbReference>
<dbReference type="InterPro" id="IPR003672">
    <property type="entry name" value="CobN/Mg_chltase"/>
</dbReference>
<dbReference type="Pfam" id="PF02514">
    <property type="entry name" value="CobN-Mg_chel"/>
    <property type="match status" value="1"/>
</dbReference>
<gene>
    <name evidence="2" type="ORF">DI525_05520</name>
</gene>
<evidence type="ECO:0000313" key="3">
    <source>
        <dbReference type="Proteomes" id="UP000249432"/>
    </source>
</evidence>
<name>A0A2W5T0F9_9CORY</name>
<dbReference type="InterPro" id="IPR011953">
    <property type="entry name" value="Cobalto_CobN"/>
</dbReference>
<evidence type="ECO:0000313" key="2">
    <source>
        <dbReference type="EMBL" id="PZR04975.1"/>
    </source>
</evidence>
<accession>A0A2W5T0F9</accession>
<dbReference type="EMBL" id="QFRA01000010">
    <property type="protein sequence ID" value="PZR04975.1"/>
    <property type="molecule type" value="Genomic_DNA"/>
</dbReference>
<feature type="domain" description="CobN/magnesium chelatase" evidence="1">
    <location>
        <begin position="115"/>
        <end position="1220"/>
    </location>
</feature>
<dbReference type="CDD" id="cd10150">
    <property type="entry name" value="CobN_like"/>
    <property type="match status" value="1"/>
</dbReference>
<dbReference type="PANTHER" id="PTHR44119:SF4">
    <property type="entry name" value="AEROBIC COBALTOCHELATASE SUBUNIT COBN"/>
    <property type="match status" value="1"/>
</dbReference>